<protein>
    <submittedName>
        <fullName evidence="5">Laccase-6-like</fullName>
    </submittedName>
</protein>
<dbReference type="GO" id="GO:0016491">
    <property type="term" value="F:oxidoreductase activity"/>
    <property type="evidence" value="ECO:0007669"/>
    <property type="project" value="InterPro"/>
</dbReference>
<feature type="domain" description="Plastocyanin-like" evidence="3">
    <location>
        <begin position="170"/>
        <end position="193"/>
    </location>
</feature>
<dbReference type="AlphaFoldDB" id="A0A3L6RHI7"/>
<name>A0A3L6RHI7_PANMI</name>
<keyword evidence="6" id="KW-1185">Reference proteome</keyword>
<dbReference type="Pfam" id="PF00394">
    <property type="entry name" value="Cu-oxidase"/>
    <property type="match status" value="1"/>
</dbReference>
<dbReference type="STRING" id="4540.A0A3L6RHI7"/>
<sequence>MAAVYEGPRTGVHFPSLMGNKVKALLATQIGSMPGSCLILVLAAVSSAAALAHAATVKHTFNVATLSWPRICQPGNISITAVDGVPGPVIEAYEGDTVVVHVINDSPYDVTIHWLGAGAYPFPQPDGEAVVLLGEWWDADIVLLERQAFLSGTPIPSADAYTINGKPNRMWFMHCLIDSHLSIGLAMVFEVEDGPTPDTKLPPPPPDLPRC</sequence>
<dbReference type="InterPro" id="IPR045087">
    <property type="entry name" value="Cu-oxidase_fam"/>
</dbReference>
<organism evidence="5 6">
    <name type="scientific">Panicum miliaceum</name>
    <name type="common">Proso millet</name>
    <name type="synonym">Broomcorn millet</name>
    <dbReference type="NCBI Taxonomy" id="4540"/>
    <lineage>
        <taxon>Eukaryota</taxon>
        <taxon>Viridiplantae</taxon>
        <taxon>Streptophyta</taxon>
        <taxon>Embryophyta</taxon>
        <taxon>Tracheophyta</taxon>
        <taxon>Spermatophyta</taxon>
        <taxon>Magnoliopsida</taxon>
        <taxon>Liliopsida</taxon>
        <taxon>Poales</taxon>
        <taxon>Poaceae</taxon>
        <taxon>PACMAD clade</taxon>
        <taxon>Panicoideae</taxon>
        <taxon>Panicodae</taxon>
        <taxon>Paniceae</taxon>
        <taxon>Panicinae</taxon>
        <taxon>Panicum</taxon>
        <taxon>Panicum sect. Panicum</taxon>
    </lineage>
</organism>
<reference evidence="6" key="1">
    <citation type="journal article" date="2019" name="Nat. Commun.">
        <title>The genome of broomcorn millet.</title>
        <authorList>
            <person name="Zou C."/>
            <person name="Miki D."/>
            <person name="Li D."/>
            <person name="Tang Q."/>
            <person name="Xiao L."/>
            <person name="Rajput S."/>
            <person name="Deng P."/>
            <person name="Jia W."/>
            <person name="Huang R."/>
            <person name="Zhang M."/>
            <person name="Sun Y."/>
            <person name="Hu J."/>
            <person name="Fu X."/>
            <person name="Schnable P.S."/>
            <person name="Li F."/>
            <person name="Zhang H."/>
            <person name="Feng B."/>
            <person name="Zhu X."/>
            <person name="Liu R."/>
            <person name="Schnable J.C."/>
            <person name="Zhu J.-K."/>
            <person name="Zhang H."/>
        </authorList>
    </citation>
    <scope>NUCLEOTIDE SEQUENCE [LARGE SCALE GENOMIC DNA]</scope>
</reference>
<dbReference type="Proteomes" id="UP000275267">
    <property type="component" value="Unassembled WGS sequence"/>
</dbReference>
<evidence type="ECO:0000259" key="3">
    <source>
        <dbReference type="Pfam" id="PF07731"/>
    </source>
</evidence>
<evidence type="ECO:0000259" key="2">
    <source>
        <dbReference type="Pfam" id="PF00394"/>
    </source>
</evidence>
<evidence type="ECO:0000256" key="1">
    <source>
        <dbReference type="ARBA" id="ARBA00010609"/>
    </source>
</evidence>
<dbReference type="InterPro" id="IPR008972">
    <property type="entry name" value="Cupredoxin"/>
</dbReference>
<dbReference type="SUPFAM" id="SSF49503">
    <property type="entry name" value="Cupredoxins"/>
    <property type="match status" value="1"/>
</dbReference>
<accession>A0A3L6RHI7</accession>
<dbReference type="InterPro" id="IPR011707">
    <property type="entry name" value="Cu-oxidase-like_N"/>
</dbReference>
<feature type="domain" description="Plastocyanin-like" evidence="2">
    <location>
        <begin position="129"/>
        <end position="168"/>
    </location>
</feature>
<dbReference type="EMBL" id="PQIB02000008">
    <property type="protein sequence ID" value="RLN03853.1"/>
    <property type="molecule type" value="Genomic_DNA"/>
</dbReference>
<dbReference type="OrthoDB" id="2121828at2759"/>
<dbReference type="PANTHER" id="PTHR11709:SF339">
    <property type="entry name" value="LACCASE-6"/>
    <property type="match status" value="1"/>
</dbReference>
<comment type="similarity">
    <text evidence="1">Belongs to the multicopper oxidase family.</text>
</comment>
<dbReference type="InterPro" id="IPR001117">
    <property type="entry name" value="Cu-oxidase_2nd"/>
</dbReference>
<dbReference type="Pfam" id="PF07732">
    <property type="entry name" value="Cu-oxidase_3"/>
    <property type="match status" value="1"/>
</dbReference>
<evidence type="ECO:0000259" key="4">
    <source>
        <dbReference type="Pfam" id="PF07732"/>
    </source>
</evidence>
<proteinExistence type="inferred from homology"/>
<evidence type="ECO:0000313" key="5">
    <source>
        <dbReference type="EMBL" id="RLN03853.1"/>
    </source>
</evidence>
<gene>
    <name evidence="5" type="ORF">C2845_PM13G13460</name>
</gene>
<dbReference type="InterPro" id="IPR011706">
    <property type="entry name" value="Cu-oxidase_C"/>
</dbReference>
<evidence type="ECO:0000313" key="6">
    <source>
        <dbReference type="Proteomes" id="UP000275267"/>
    </source>
</evidence>
<dbReference type="Pfam" id="PF07731">
    <property type="entry name" value="Cu-oxidase_2"/>
    <property type="match status" value="1"/>
</dbReference>
<dbReference type="GO" id="GO:0005507">
    <property type="term" value="F:copper ion binding"/>
    <property type="evidence" value="ECO:0007669"/>
    <property type="project" value="InterPro"/>
</dbReference>
<dbReference type="Gene3D" id="2.60.40.420">
    <property type="entry name" value="Cupredoxins - blue copper proteins"/>
    <property type="match status" value="2"/>
</dbReference>
<feature type="domain" description="Plastocyanin-like" evidence="4">
    <location>
        <begin position="72"/>
        <end position="128"/>
    </location>
</feature>
<comment type="caution">
    <text evidence="5">The sequence shown here is derived from an EMBL/GenBank/DDBJ whole genome shotgun (WGS) entry which is preliminary data.</text>
</comment>
<dbReference type="PANTHER" id="PTHR11709">
    <property type="entry name" value="MULTI-COPPER OXIDASE"/>
    <property type="match status" value="1"/>
</dbReference>